<name>A0A7V0I9X6_DESA2</name>
<dbReference type="SMART" id="SM00116">
    <property type="entry name" value="CBS"/>
    <property type="match status" value="2"/>
</dbReference>
<keyword evidence="1" id="KW-0677">Repeat</keyword>
<reference evidence="4" key="1">
    <citation type="journal article" date="2020" name="mSystems">
        <title>Genome- and Community-Level Interaction Insights into Carbon Utilization and Element Cycling Functions of Hydrothermarchaeota in Hydrothermal Sediment.</title>
        <authorList>
            <person name="Zhou Z."/>
            <person name="Liu Y."/>
            <person name="Xu W."/>
            <person name="Pan J."/>
            <person name="Luo Z.H."/>
            <person name="Li M."/>
        </authorList>
    </citation>
    <scope>NUCLEOTIDE SEQUENCE [LARGE SCALE GENOMIC DNA]</scope>
    <source>
        <strain evidence="4">HyVt-113</strain>
    </source>
</reference>
<dbReference type="PROSITE" id="PS51371">
    <property type="entry name" value="CBS"/>
    <property type="match status" value="2"/>
</dbReference>
<evidence type="ECO:0000259" key="3">
    <source>
        <dbReference type="PROSITE" id="PS51371"/>
    </source>
</evidence>
<evidence type="ECO:0000256" key="1">
    <source>
        <dbReference type="ARBA" id="ARBA00022737"/>
    </source>
</evidence>
<dbReference type="Proteomes" id="UP000885706">
    <property type="component" value="Unassembled WGS sequence"/>
</dbReference>
<dbReference type="SUPFAM" id="SSF54631">
    <property type="entry name" value="CBS-domain pair"/>
    <property type="match status" value="1"/>
</dbReference>
<dbReference type="Pfam" id="PF00571">
    <property type="entry name" value="CBS"/>
    <property type="match status" value="2"/>
</dbReference>
<sequence>MYVSKWMVKKVITVRKDTDIREAIRLMEKHSIRHLPVIEENRFVGFVTEGDLRQLLIPAMLEDIKVKDVMITEPITVTPETDIETAAKLIYEYKIGGLPVLKGKKLVGIITTTDILRAFIEMMGILMAGSRLDVVIGDSPEAFKEVYNIIHQHDGRLISLGILPNEQETIYSFRLEKCELEPIIKTLTKRGFRVISTFP</sequence>
<protein>
    <submittedName>
        <fullName evidence="4">CBS domain-containing protein</fullName>
    </submittedName>
</protein>
<dbReference type="PANTHER" id="PTHR48108:SF34">
    <property type="entry name" value="CBS DOMAIN-CONTAINING PROTEIN YHCV"/>
    <property type="match status" value="1"/>
</dbReference>
<keyword evidence="2" id="KW-0129">CBS domain</keyword>
<accession>A0A7V0I9X6</accession>
<dbReference type="Gene3D" id="3.10.580.10">
    <property type="entry name" value="CBS-domain"/>
    <property type="match status" value="1"/>
</dbReference>
<feature type="domain" description="CBS" evidence="3">
    <location>
        <begin position="7"/>
        <end position="64"/>
    </location>
</feature>
<dbReference type="AlphaFoldDB" id="A0A7V0I9X6"/>
<evidence type="ECO:0000313" key="4">
    <source>
        <dbReference type="EMBL" id="HDD35276.1"/>
    </source>
</evidence>
<dbReference type="InterPro" id="IPR051462">
    <property type="entry name" value="CBS_domain-containing"/>
</dbReference>
<feature type="domain" description="CBS" evidence="3">
    <location>
        <begin position="70"/>
        <end position="125"/>
    </location>
</feature>
<dbReference type="EMBL" id="DQWQ01000028">
    <property type="protein sequence ID" value="HDD35276.1"/>
    <property type="molecule type" value="Genomic_DNA"/>
</dbReference>
<evidence type="ECO:0000256" key="2">
    <source>
        <dbReference type="PROSITE-ProRule" id="PRU00703"/>
    </source>
</evidence>
<comment type="caution">
    <text evidence="4">The sequence shown here is derived from an EMBL/GenBank/DDBJ whole genome shotgun (WGS) entry which is preliminary data.</text>
</comment>
<dbReference type="InterPro" id="IPR046342">
    <property type="entry name" value="CBS_dom_sf"/>
</dbReference>
<dbReference type="CDD" id="cd04584">
    <property type="entry name" value="CBS_pair_AcuB_like"/>
    <property type="match status" value="1"/>
</dbReference>
<gene>
    <name evidence="4" type="ORF">ENF30_00590</name>
</gene>
<dbReference type="PANTHER" id="PTHR48108">
    <property type="entry name" value="CBS DOMAIN-CONTAINING PROTEIN CBSX2, CHLOROPLASTIC"/>
    <property type="match status" value="1"/>
</dbReference>
<proteinExistence type="predicted"/>
<dbReference type="InterPro" id="IPR000644">
    <property type="entry name" value="CBS_dom"/>
</dbReference>
<organism evidence="4">
    <name type="scientific">Desulfofervidus auxilii</name>
    <dbReference type="NCBI Taxonomy" id="1621989"/>
    <lineage>
        <taxon>Bacteria</taxon>
        <taxon>Pseudomonadati</taxon>
        <taxon>Thermodesulfobacteriota</taxon>
        <taxon>Candidatus Desulfofervidia</taxon>
        <taxon>Candidatus Desulfofervidales</taxon>
        <taxon>Candidatus Desulfofervidaceae</taxon>
        <taxon>Candidatus Desulfofervidus</taxon>
    </lineage>
</organism>